<accession>A0ABV8LCW7</accession>
<organism evidence="1 2">
    <name type="scientific">Nocardia rhizosphaerae</name>
    <dbReference type="NCBI Taxonomy" id="1691571"/>
    <lineage>
        <taxon>Bacteria</taxon>
        <taxon>Bacillati</taxon>
        <taxon>Actinomycetota</taxon>
        <taxon>Actinomycetes</taxon>
        <taxon>Mycobacteriales</taxon>
        <taxon>Nocardiaceae</taxon>
        <taxon>Nocardia</taxon>
    </lineage>
</organism>
<reference evidence="2" key="1">
    <citation type="journal article" date="2019" name="Int. J. Syst. Evol. Microbiol.">
        <title>The Global Catalogue of Microorganisms (GCM) 10K type strain sequencing project: providing services to taxonomists for standard genome sequencing and annotation.</title>
        <authorList>
            <consortium name="The Broad Institute Genomics Platform"/>
            <consortium name="The Broad Institute Genome Sequencing Center for Infectious Disease"/>
            <person name="Wu L."/>
            <person name="Ma J."/>
        </authorList>
    </citation>
    <scope>NUCLEOTIDE SEQUENCE [LARGE SCALE GENOMIC DNA]</scope>
    <source>
        <strain evidence="2">CGMCC 4.7204</strain>
    </source>
</reference>
<comment type="caution">
    <text evidence="1">The sequence shown here is derived from an EMBL/GenBank/DDBJ whole genome shotgun (WGS) entry which is preliminary data.</text>
</comment>
<dbReference type="EMBL" id="JBHSBA010000015">
    <property type="protein sequence ID" value="MFC4128090.1"/>
    <property type="molecule type" value="Genomic_DNA"/>
</dbReference>
<evidence type="ECO:0000313" key="2">
    <source>
        <dbReference type="Proteomes" id="UP001595767"/>
    </source>
</evidence>
<proteinExistence type="predicted"/>
<protein>
    <recommendedName>
        <fullName evidence="3">Polysaccharide deacetylase</fullName>
    </recommendedName>
</protein>
<dbReference type="RefSeq" id="WP_378553818.1">
    <property type="nucleotide sequence ID" value="NZ_JBHSBA010000015.1"/>
</dbReference>
<gene>
    <name evidence="1" type="ORF">ACFOW8_24495</name>
</gene>
<evidence type="ECO:0000313" key="1">
    <source>
        <dbReference type="EMBL" id="MFC4128090.1"/>
    </source>
</evidence>
<name>A0ABV8LCW7_9NOCA</name>
<sequence>MRDHDCDFTFSHYAYCLRRAVDLGYKFMRCADLVGTAPGDRTIVLRHDVDEAPERAAKFAAIENSLGVLATYYWRVSANGYNVFGYEVYSLVKDLQAAGHEIGLHAEPLDYESATGVPRERALQLQVSIFRLLAGTDEPPGVASHRDQTPDNNLDFLSSIDPAAHGFSYEAYGCEPLGLFHASRYVTDSLGCWRRFDRGILTDDARCLCAQLADRPTILYVLTHPHNWYERHFHRVRY</sequence>
<keyword evidence="2" id="KW-1185">Reference proteome</keyword>
<dbReference type="Proteomes" id="UP001595767">
    <property type="component" value="Unassembled WGS sequence"/>
</dbReference>
<evidence type="ECO:0008006" key="3">
    <source>
        <dbReference type="Google" id="ProtNLM"/>
    </source>
</evidence>